<reference evidence="1 2" key="1">
    <citation type="submission" date="2018-06" db="EMBL/GenBank/DDBJ databases">
        <title>Genomic Encyclopedia of Archaeal and Bacterial Type Strains, Phase II (KMG-II): from individual species to whole genera.</title>
        <authorList>
            <person name="Goeker M."/>
        </authorList>
    </citation>
    <scope>NUCLEOTIDE SEQUENCE [LARGE SCALE GENOMIC DNA]</scope>
    <source>
        <strain evidence="1 2">DSM 14825</strain>
    </source>
</reference>
<dbReference type="EMBL" id="QLLR01000016">
    <property type="protein sequence ID" value="RAJ28869.1"/>
    <property type="molecule type" value="Genomic_DNA"/>
</dbReference>
<sequence>MDLKDITYPLRVAYIAKLAGLKYNEVTVPIYDSIVPETAPSYFVVIRDQNEADHSLKCGFNTDVHVTLDVVTKFPPGAGSGIVRDAISSKINSLICTENYSLRLNLLPDFNVMNSIRTLSRQIEELSKTENIFRRINIYKHEIQQLR</sequence>
<dbReference type="RefSeq" id="WP_111634582.1">
    <property type="nucleotide sequence ID" value="NZ_QLLR01000016.1"/>
</dbReference>
<evidence type="ECO:0000313" key="2">
    <source>
        <dbReference type="Proteomes" id="UP000249754"/>
    </source>
</evidence>
<evidence type="ECO:0000313" key="1">
    <source>
        <dbReference type="EMBL" id="RAJ28869.1"/>
    </source>
</evidence>
<dbReference type="Gene3D" id="3.30.2000.30">
    <property type="match status" value="1"/>
</dbReference>
<gene>
    <name evidence="1" type="ORF">LY11_03143</name>
</gene>
<organism evidence="1 2">
    <name type="scientific">Pedobacter cryoconitis</name>
    <dbReference type="NCBI Taxonomy" id="188932"/>
    <lineage>
        <taxon>Bacteria</taxon>
        <taxon>Pseudomonadati</taxon>
        <taxon>Bacteroidota</taxon>
        <taxon>Sphingobacteriia</taxon>
        <taxon>Sphingobacteriales</taxon>
        <taxon>Sphingobacteriaceae</taxon>
        <taxon>Pedobacter</taxon>
    </lineage>
</organism>
<protein>
    <submittedName>
        <fullName evidence="1">Uncharacterized protein</fullName>
    </submittedName>
</protein>
<dbReference type="InterPro" id="IPR053745">
    <property type="entry name" value="Viral_Tail_Comp_sf"/>
</dbReference>
<proteinExistence type="predicted"/>
<comment type="caution">
    <text evidence="1">The sequence shown here is derived from an EMBL/GenBank/DDBJ whole genome shotgun (WGS) entry which is preliminary data.</text>
</comment>
<accession>A0A327SIJ1</accession>
<dbReference type="AlphaFoldDB" id="A0A327SIJ1"/>
<dbReference type="Proteomes" id="UP000249754">
    <property type="component" value="Unassembled WGS sequence"/>
</dbReference>
<dbReference type="OrthoDB" id="9836249at2"/>
<name>A0A327SIJ1_9SPHI</name>